<protein>
    <submittedName>
        <fullName evidence="2">Polyketide cyclase</fullName>
    </submittedName>
</protein>
<comment type="caution">
    <text evidence="2">The sequence shown here is derived from an EMBL/GenBank/DDBJ whole genome shotgun (WGS) entry which is preliminary data.</text>
</comment>
<dbReference type="Proteomes" id="UP000234505">
    <property type="component" value="Unassembled WGS sequence"/>
</dbReference>
<keyword evidence="1" id="KW-0732">Signal</keyword>
<accession>A0A2J4PD37</accession>
<dbReference type="EMBL" id="PIDS01002120">
    <property type="protein sequence ID" value="PLL16725.1"/>
    <property type="molecule type" value="Genomic_DNA"/>
</dbReference>
<name>A0A2J4PD37_9ENTR</name>
<reference evidence="2 3" key="2">
    <citation type="submission" date="2018-01" db="EMBL/GenBank/DDBJ databases">
        <title>Genomic study of Klebsiella pneumoniae.</title>
        <authorList>
            <person name="Yang Y."/>
            <person name="Bicalho R."/>
        </authorList>
    </citation>
    <scope>NUCLEOTIDE SEQUENCE [LARGE SCALE GENOMIC DNA]</scope>
    <source>
        <strain evidence="2 3">A11</strain>
    </source>
</reference>
<evidence type="ECO:0000313" key="3">
    <source>
        <dbReference type="Proteomes" id="UP000234505"/>
    </source>
</evidence>
<dbReference type="InterPro" id="IPR032710">
    <property type="entry name" value="NTF2-like_dom_sf"/>
</dbReference>
<evidence type="ECO:0000256" key="1">
    <source>
        <dbReference type="SAM" id="SignalP"/>
    </source>
</evidence>
<proteinExistence type="predicted"/>
<reference evidence="2 3" key="1">
    <citation type="submission" date="2017-11" db="EMBL/GenBank/DDBJ databases">
        <authorList>
            <person name="Han C.G."/>
        </authorList>
    </citation>
    <scope>NUCLEOTIDE SEQUENCE [LARGE SCALE GENOMIC DNA]</scope>
    <source>
        <strain evidence="2 3">A11</strain>
    </source>
</reference>
<sequence length="67" mass="7566">MLKKTIVAFALFCALTPAVFAGNSENEQLNKKNVIDFYNKALNDKDFAAARPYLGDRYIQHNPMAKD</sequence>
<organism evidence="2 3">
    <name type="scientific">Klebsiella michiganensis</name>
    <dbReference type="NCBI Taxonomy" id="1134687"/>
    <lineage>
        <taxon>Bacteria</taxon>
        <taxon>Pseudomonadati</taxon>
        <taxon>Pseudomonadota</taxon>
        <taxon>Gammaproteobacteria</taxon>
        <taxon>Enterobacterales</taxon>
        <taxon>Enterobacteriaceae</taxon>
        <taxon>Klebsiella/Raoultella group</taxon>
        <taxon>Klebsiella</taxon>
    </lineage>
</organism>
<dbReference type="SUPFAM" id="SSF54427">
    <property type="entry name" value="NTF2-like"/>
    <property type="match status" value="1"/>
</dbReference>
<feature type="signal peptide" evidence="1">
    <location>
        <begin position="1"/>
        <end position="21"/>
    </location>
</feature>
<dbReference type="Gene3D" id="3.10.450.50">
    <property type="match status" value="1"/>
</dbReference>
<evidence type="ECO:0000313" key="2">
    <source>
        <dbReference type="EMBL" id="PLL16725.1"/>
    </source>
</evidence>
<gene>
    <name evidence="2" type="ORF">CWN50_34850</name>
</gene>
<feature type="chain" id="PRO_5014438080" evidence="1">
    <location>
        <begin position="22"/>
        <end position="67"/>
    </location>
</feature>
<dbReference type="AlphaFoldDB" id="A0A2J4PD37"/>
<feature type="non-terminal residue" evidence="2">
    <location>
        <position position="67"/>
    </location>
</feature>